<dbReference type="HAMAP" id="MF_01965">
    <property type="entry name" value="NADHX_dehydratase"/>
    <property type="match status" value="1"/>
</dbReference>
<keyword evidence="13" id="KW-0511">Multifunctional enzyme</keyword>
<feature type="binding site" evidence="17">
    <location>
        <position position="439"/>
    </location>
    <ligand>
        <name>AMP</name>
        <dbReference type="ChEBI" id="CHEBI:456215"/>
    </ligand>
</feature>
<evidence type="ECO:0000256" key="14">
    <source>
        <dbReference type="ARBA" id="ARBA00025153"/>
    </source>
</evidence>
<evidence type="ECO:0000256" key="18">
    <source>
        <dbReference type="HAMAP-Rule" id="MF_01966"/>
    </source>
</evidence>
<evidence type="ECO:0000256" key="17">
    <source>
        <dbReference type="HAMAP-Rule" id="MF_01965"/>
    </source>
</evidence>
<dbReference type="EC" id="4.2.1.136" evidence="19"/>
<dbReference type="PROSITE" id="PS51385">
    <property type="entry name" value="YJEF_N"/>
    <property type="match status" value="1"/>
</dbReference>
<feature type="binding site" evidence="18">
    <location>
        <begin position="58"/>
        <end position="62"/>
    </location>
    <ligand>
        <name>(6S)-NADPHX</name>
        <dbReference type="ChEBI" id="CHEBI:64076"/>
    </ligand>
</feature>
<feature type="binding site" evidence="18">
    <location>
        <begin position="123"/>
        <end position="129"/>
    </location>
    <ligand>
        <name>(6S)-NADPHX</name>
        <dbReference type="ChEBI" id="CHEBI:64076"/>
    </ligand>
</feature>
<dbReference type="Proteomes" id="UP000637002">
    <property type="component" value="Unassembled WGS sequence"/>
</dbReference>
<comment type="similarity">
    <text evidence="4 19">In the C-terminal section; belongs to the NnrD/CARKD family.</text>
</comment>
<dbReference type="Gene3D" id="3.40.1190.20">
    <property type="match status" value="1"/>
</dbReference>
<feature type="binding site" evidence="18">
    <location>
        <position position="59"/>
    </location>
    <ligand>
        <name>K(+)</name>
        <dbReference type="ChEBI" id="CHEBI:29103"/>
    </ligand>
</feature>
<dbReference type="GO" id="GO:0005524">
    <property type="term" value="F:ATP binding"/>
    <property type="evidence" value="ECO:0007669"/>
    <property type="project" value="UniProtKB-UniRule"/>
</dbReference>
<keyword evidence="5 18" id="KW-0479">Metal-binding</keyword>
<accession>A0A916U1N4</accession>
<dbReference type="EC" id="5.1.99.6" evidence="19"/>
<evidence type="ECO:0000256" key="6">
    <source>
        <dbReference type="ARBA" id="ARBA00022741"/>
    </source>
</evidence>
<evidence type="ECO:0000313" key="22">
    <source>
        <dbReference type="EMBL" id="GGC55971.1"/>
    </source>
</evidence>
<evidence type="ECO:0000256" key="13">
    <source>
        <dbReference type="ARBA" id="ARBA00023268"/>
    </source>
</evidence>
<feature type="binding site" evidence="17">
    <location>
        <position position="440"/>
    </location>
    <ligand>
        <name>(6S)-NADPHX</name>
        <dbReference type="ChEBI" id="CHEBI:64076"/>
    </ligand>
</feature>
<dbReference type="PROSITE" id="PS51383">
    <property type="entry name" value="YJEF_C_3"/>
    <property type="match status" value="1"/>
</dbReference>
<evidence type="ECO:0000259" key="21">
    <source>
        <dbReference type="PROSITE" id="PS51385"/>
    </source>
</evidence>
<keyword evidence="8 17" id="KW-0521">NADP</keyword>
<evidence type="ECO:0000256" key="2">
    <source>
        <dbReference type="ARBA" id="ARBA00000909"/>
    </source>
</evidence>
<dbReference type="PIRSF" id="PIRSF017184">
    <property type="entry name" value="Nnr"/>
    <property type="match status" value="1"/>
</dbReference>
<feature type="binding site" evidence="17">
    <location>
        <position position="254"/>
    </location>
    <ligand>
        <name>(6S)-NADPHX</name>
        <dbReference type="ChEBI" id="CHEBI:64076"/>
    </ligand>
</feature>
<dbReference type="RefSeq" id="WP_188608379.1">
    <property type="nucleotide sequence ID" value="NZ_BMGG01000002.1"/>
</dbReference>
<dbReference type="PANTHER" id="PTHR12592:SF0">
    <property type="entry name" value="ATP-DEPENDENT (S)-NAD(P)H-HYDRATE DEHYDRATASE"/>
    <property type="match status" value="1"/>
</dbReference>
<evidence type="ECO:0000256" key="8">
    <source>
        <dbReference type="ARBA" id="ARBA00022857"/>
    </source>
</evidence>
<evidence type="ECO:0000256" key="4">
    <source>
        <dbReference type="ARBA" id="ARBA00009524"/>
    </source>
</evidence>
<keyword evidence="9 18" id="KW-0630">Potassium</keyword>
<evidence type="ECO:0000256" key="10">
    <source>
        <dbReference type="ARBA" id="ARBA00023027"/>
    </source>
</evidence>
<comment type="similarity">
    <text evidence="18">Belongs to the NnrE/AIBP family.</text>
</comment>
<organism evidence="22 23">
    <name type="scientific">Chelatococcus reniformis</name>
    <dbReference type="NCBI Taxonomy" id="1494448"/>
    <lineage>
        <taxon>Bacteria</taxon>
        <taxon>Pseudomonadati</taxon>
        <taxon>Pseudomonadota</taxon>
        <taxon>Alphaproteobacteria</taxon>
        <taxon>Hyphomicrobiales</taxon>
        <taxon>Chelatococcaceae</taxon>
        <taxon>Chelatococcus</taxon>
    </lineage>
</organism>
<feature type="binding site" evidence="18">
    <location>
        <position position="152"/>
    </location>
    <ligand>
        <name>(6S)-NADPHX</name>
        <dbReference type="ChEBI" id="CHEBI:64076"/>
    </ligand>
</feature>
<feature type="domain" description="YjeF C-terminal" evidence="20">
    <location>
        <begin position="219"/>
        <end position="494"/>
    </location>
</feature>
<evidence type="ECO:0000259" key="20">
    <source>
        <dbReference type="PROSITE" id="PS51383"/>
    </source>
</evidence>
<dbReference type="SUPFAM" id="SSF53613">
    <property type="entry name" value="Ribokinase-like"/>
    <property type="match status" value="1"/>
</dbReference>
<keyword evidence="23" id="KW-1185">Reference proteome</keyword>
<dbReference type="Gene3D" id="3.40.50.10260">
    <property type="entry name" value="YjeF N-terminal domain"/>
    <property type="match status" value="1"/>
</dbReference>
<dbReference type="PANTHER" id="PTHR12592">
    <property type="entry name" value="ATP-DEPENDENT (S)-NAD(P)H-HYDRATE DEHYDRATASE FAMILY MEMBER"/>
    <property type="match status" value="1"/>
</dbReference>
<comment type="function">
    <text evidence="18">Catalyzes the epimerization of the S- and R-forms of NAD(P)HX, a damaged form of NAD(P)H that is a result of enzymatic or heat-dependent hydration. This is a prerequisite for the S-specific NAD(P)H-hydrate dehydratase to allow the repair of both epimers of NAD(P)HX.</text>
</comment>
<evidence type="ECO:0000256" key="15">
    <source>
        <dbReference type="ARBA" id="ARBA00048238"/>
    </source>
</evidence>
<keyword evidence="11 18" id="KW-0413">Isomerase</keyword>
<comment type="function">
    <text evidence="17">Catalyzes the dehydration of the S-form of NAD(P)HX at the expense of ADP, which is converted to AMP. Together with NAD(P)HX epimerase, which catalyzes the epimerization of the S- and R-forms, the enzyme allows the repair of both epimers of NAD(P)HX, a damaged form of NAD(P)H that is a result of enzymatic or heat-dependent hydration.</text>
</comment>
<feature type="binding site" evidence="18">
    <location>
        <position position="119"/>
    </location>
    <ligand>
        <name>K(+)</name>
        <dbReference type="ChEBI" id="CHEBI:29103"/>
    </ligand>
</feature>
<reference evidence="22" key="1">
    <citation type="journal article" date="2014" name="Int. J. Syst. Evol. Microbiol.">
        <title>Complete genome sequence of Corynebacterium casei LMG S-19264T (=DSM 44701T), isolated from a smear-ripened cheese.</title>
        <authorList>
            <consortium name="US DOE Joint Genome Institute (JGI-PGF)"/>
            <person name="Walter F."/>
            <person name="Albersmeier A."/>
            <person name="Kalinowski J."/>
            <person name="Ruckert C."/>
        </authorList>
    </citation>
    <scope>NUCLEOTIDE SEQUENCE</scope>
    <source>
        <strain evidence="22">CGMCC 1.12919</strain>
    </source>
</reference>
<dbReference type="InterPro" id="IPR000631">
    <property type="entry name" value="CARKD"/>
</dbReference>
<dbReference type="GO" id="GO:0046496">
    <property type="term" value="P:nicotinamide nucleotide metabolic process"/>
    <property type="evidence" value="ECO:0007669"/>
    <property type="project" value="UniProtKB-UniRule"/>
</dbReference>
<dbReference type="InterPro" id="IPR029056">
    <property type="entry name" value="Ribokinase-like"/>
</dbReference>
<comment type="catalytic activity">
    <reaction evidence="16 17 19">
        <text>(6S)-NADPHX + ADP = AMP + phosphate + NADPH + H(+)</text>
        <dbReference type="Rhea" id="RHEA:32235"/>
        <dbReference type="ChEBI" id="CHEBI:15378"/>
        <dbReference type="ChEBI" id="CHEBI:43474"/>
        <dbReference type="ChEBI" id="CHEBI:57783"/>
        <dbReference type="ChEBI" id="CHEBI:64076"/>
        <dbReference type="ChEBI" id="CHEBI:456215"/>
        <dbReference type="ChEBI" id="CHEBI:456216"/>
        <dbReference type="EC" id="4.2.1.136"/>
    </reaction>
</comment>
<dbReference type="InterPro" id="IPR004443">
    <property type="entry name" value="YjeF_N_dom"/>
</dbReference>
<sequence>MGLELLLNAEMRRADAMTIADGTPGRTLMERAGAAVTAAVARRCAAGERVLVLCGPGNNGGDGFVAARLLAARGHQVSLALLGDGAALRGDAALAAAEWTGPVAAPGSVAVEAAGLIVDALFGTGLGRDLDGEALALVERINASGRRVVAVDIPSGINGDSGAVCGAAVRATHTVTFARRKPAHLLLPGRVYCGTVEVADIGITDATVAACASDAFANAPPLWRGHIPVPSIEGHKYKRGHALVVSGGPTATGAARLAARAALRAGAGLVTVASPPDAVMVNAAHLTAIMLRPMEGAAGLARLLDDRRFNVLLIGPGAGVGQATADLVAIAGGRQRSLVLDADALTSFAGNAAGLRQVVASCHPAAVILTPHGGEFAALFKAEDEVVRAPTKLDQARRAAAVTGAVVVLKGADTVIAAPDGRAAINENAPAWLGTAGSGDVLAGIAAGLLAQGMNGFEAAAAAVWMHGEAATMFGPGLISEDLAEVLPKVLSRLMGATA</sequence>
<gene>
    <name evidence="17" type="primary">nnrD</name>
    <name evidence="18" type="synonym">nnrE</name>
    <name evidence="22" type="ORF">GCM10010994_13640</name>
</gene>
<evidence type="ECO:0000256" key="1">
    <source>
        <dbReference type="ARBA" id="ARBA00000013"/>
    </source>
</evidence>
<dbReference type="NCBIfam" id="TIGR00197">
    <property type="entry name" value="yjeF_nterm"/>
    <property type="match status" value="1"/>
</dbReference>
<comment type="catalytic activity">
    <reaction evidence="15 17 19">
        <text>(6S)-NADHX + ADP = AMP + phosphate + NADH + H(+)</text>
        <dbReference type="Rhea" id="RHEA:32223"/>
        <dbReference type="ChEBI" id="CHEBI:15378"/>
        <dbReference type="ChEBI" id="CHEBI:43474"/>
        <dbReference type="ChEBI" id="CHEBI:57945"/>
        <dbReference type="ChEBI" id="CHEBI:64074"/>
        <dbReference type="ChEBI" id="CHEBI:456215"/>
        <dbReference type="ChEBI" id="CHEBI:456216"/>
        <dbReference type="EC" id="4.2.1.136"/>
    </reaction>
</comment>
<keyword evidence="7 17" id="KW-0067">ATP-binding</keyword>
<dbReference type="GO" id="GO:0052855">
    <property type="term" value="F:ADP-dependent NAD(P)H-hydrate dehydratase activity"/>
    <property type="evidence" value="ECO:0007669"/>
    <property type="project" value="UniProtKB-UniRule"/>
</dbReference>
<dbReference type="AlphaFoldDB" id="A0A916U1N4"/>
<keyword evidence="10 17" id="KW-0520">NAD</keyword>
<comment type="similarity">
    <text evidence="3 19">In the N-terminal section; belongs to the NnrE/AIBP family.</text>
</comment>
<feature type="binding site" evidence="17">
    <location>
        <position position="372"/>
    </location>
    <ligand>
        <name>(6S)-NADPHX</name>
        <dbReference type="ChEBI" id="CHEBI:64076"/>
    </ligand>
</feature>
<evidence type="ECO:0000256" key="12">
    <source>
        <dbReference type="ARBA" id="ARBA00023239"/>
    </source>
</evidence>
<feature type="domain" description="YjeF N-terminal" evidence="21">
    <location>
        <begin position="11"/>
        <end position="209"/>
    </location>
</feature>
<evidence type="ECO:0000256" key="11">
    <source>
        <dbReference type="ARBA" id="ARBA00023235"/>
    </source>
</evidence>
<comment type="catalytic activity">
    <reaction evidence="1 18 19">
        <text>(6R)-NADHX = (6S)-NADHX</text>
        <dbReference type="Rhea" id="RHEA:32215"/>
        <dbReference type="ChEBI" id="CHEBI:64074"/>
        <dbReference type="ChEBI" id="CHEBI:64075"/>
        <dbReference type="EC" id="5.1.99.6"/>
    </reaction>
</comment>
<feature type="binding site" evidence="18">
    <location>
        <position position="155"/>
    </location>
    <ligand>
        <name>K(+)</name>
        <dbReference type="ChEBI" id="CHEBI:29103"/>
    </ligand>
</feature>
<comment type="cofactor">
    <cofactor evidence="18 19">
        <name>K(+)</name>
        <dbReference type="ChEBI" id="CHEBI:29103"/>
    </cofactor>
    <text evidence="18 19">Binds 1 potassium ion per subunit.</text>
</comment>
<name>A0A916U1N4_9HYPH</name>
<dbReference type="SUPFAM" id="SSF64153">
    <property type="entry name" value="YjeF N-terminal domain-like"/>
    <property type="match status" value="1"/>
</dbReference>
<dbReference type="Pfam" id="PF03853">
    <property type="entry name" value="YjeF_N"/>
    <property type="match status" value="1"/>
</dbReference>
<dbReference type="InterPro" id="IPR030677">
    <property type="entry name" value="Nnr"/>
</dbReference>
<comment type="catalytic activity">
    <reaction evidence="2 18 19">
        <text>(6R)-NADPHX = (6S)-NADPHX</text>
        <dbReference type="Rhea" id="RHEA:32227"/>
        <dbReference type="ChEBI" id="CHEBI:64076"/>
        <dbReference type="ChEBI" id="CHEBI:64077"/>
        <dbReference type="EC" id="5.1.99.6"/>
    </reaction>
</comment>
<evidence type="ECO:0000256" key="7">
    <source>
        <dbReference type="ARBA" id="ARBA00022840"/>
    </source>
</evidence>
<dbReference type="Pfam" id="PF01256">
    <property type="entry name" value="Carb_kinase"/>
    <property type="match status" value="1"/>
</dbReference>
<keyword evidence="12 17" id="KW-0456">Lyase</keyword>
<evidence type="ECO:0000256" key="16">
    <source>
        <dbReference type="ARBA" id="ARBA00049209"/>
    </source>
</evidence>
<comment type="similarity">
    <text evidence="17">Belongs to the NnrD/CARKD family.</text>
</comment>
<keyword evidence="6 17" id="KW-0547">Nucleotide-binding</keyword>
<comment type="subunit">
    <text evidence="17">Homotetramer.</text>
</comment>
<dbReference type="InterPro" id="IPR036652">
    <property type="entry name" value="YjeF_N_dom_sf"/>
</dbReference>
<dbReference type="HAMAP" id="MF_01966">
    <property type="entry name" value="NADHX_epimerase"/>
    <property type="match status" value="1"/>
</dbReference>
<evidence type="ECO:0000313" key="23">
    <source>
        <dbReference type="Proteomes" id="UP000637002"/>
    </source>
</evidence>
<evidence type="ECO:0000256" key="3">
    <source>
        <dbReference type="ARBA" id="ARBA00006001"/>
    </source>
</evidence>
<dbReference type="GO" id="GO:0046872">
    <property type="term" value="F:metal ion binding"/>
    <property type="evidence" value="ECO:0007669"/>
    <property type="project" value="UniProtKB-UniRule"/>
</dbReference>
<comment type="caution">
    <text evidence="18">Lacks conserved residue(s) required for the propagation of feature annotation.</text>
</comment>
<reference evidence="22" key="2">
    <citation type="submission" date="2020-09" db="EMBL/GenBank/DDBJ databases">
        <authorList>
            <person name="Sun Q."/>
            <person name="Zhou Y."/>
        </authorList>
    </citation>
    <scope>NUCLEOTIDE SEQUENCE</scope>
    <source>
        <strain evidence="22">CGMCC 1.12919</strain>
    </source>
</reference>
<dbReference type="EMBL" id="BMGG01000002">
    <property type="protein sequence ID" value="GGC55971.1"/>
    <property type="molecule type" value="Genomic_DNA"/>
</dbReference>
<comment type="caution">
    <text evidence="22">The sequence shown here is derived from an EMBL/GenBank/DDBJ whole genome shotgun (WGS) entry which is preliminary data.</text>
</comment>
<dbReference type="NCBIfam" id="TIGR00196">
    <property type="entry name" value="yjeF_cterm"/>
    <property type="match status" value="1"/>
</dbReference>
<feature type="binding site" evidence="17">
    <location>
        <position position="317"/>
    </location>
    <ligand>
        <name>(6S)-NADPHX</name>
        <dbReference type="ChEBI" id="CHEBI:64076"/>
    </ligand>
</feature>
<proteinExistence type="inferred from homology"/>
<evidence type="ECO:0000256" key="5">
    <source>
        <dbReference type="ARBA" id="ARBA00022723"/>
    </source>
</evidence>
<feature type="binding site" evidence="17">
    <location>
        <begin position="410"/>
        <end position="414"/>
    </location>
    <ligand>
        <name>AMP</name>
        <dbReference type="ChEBI" id="CHEBI:456215"/>
    </ligand>
</feature>
<dbReference type="CDD" id="cd01171">
    <property type="entry name" value="YXKO-related"/>
    <property type="match status" value="1"/>
</dbReference>
<protein>
    <recommendedName>
        <fullName evidence="19">Bifunctional NAD(P)H-hydrate repair enzyme</fullName>
    </recommendedName>
    <alternativeName>
        <fullName evidence="19">Nicotinamide nucleotide repair protein</fullName>
    </alternativeName>
    <domain>
        <recommendedName>
            <fullName evidence="19">ADP-dependent (S)-NAD(P)H-hydrate dehydratase</fullName>
            <ecNumber evidence="19">4.2.1.136</ecNumber>
        </recommendedName>
        <alternativeName>
            <fullName evidence="19">ADP-dependent NAD(P)HX dehydratase</fullName>
        </alternativeName>
    </domain>
    <domain>
        <recommendedName>
            <fullName evidence="19">NAD(P)H-hydrate epimerase</fullName>
            <ecNumber evidence="19">5.1.99.6</ecNumber>
        </recommendedName>
    </domain>
</protein>
<dbReference type="GO" id="GO:0110051">
    <property type="term" value="P:metabolite repair"/>
    <property type="evidence" value="ECO:0007669"/>
    <property type="project" value="TreeGrafter"/>
</dbReference>
<comment type="cofactor">
    <cofactor evidence="17">
        <name>Mg(2+)</name>
        <dbReference type="ChEBI" id="CHEBI:18420"/>
    </cofactor>
</comment>
<evidence type="ECO:0000256" key="9">
    <source>
        <dbReference type="ARBA" id="ARBA00022958"/>
    </source>
</evidence>
<comment type="function">
    <text evidence="14 19">Bifunctional enzyme that catalyzes the epimerization of the S- and R-forms of NAD(P)HX and the dehydration of the S-form of NAD(P)HX at the expense of ADP, which is converted to AMP. This allows the repair of both epimers of NAD(P)HX, a damaged form of NAD(P)H that is a result of enzymatic or heat-dependent hydration.</text>
</comment>
<evidence type="ECO:0000256" key="19">
    <source>
        <dbReference type="PIRNR" id="PIRNR017184"/>
    </source>
</evidence>
<dbReference type="GO" id="GO:0052856">
    <property type="term" value="F:NAD(P)HX epimerase activity"/>
    <property type="evidence" value="ECO:0007669"/>
    <property type="project" value="UniProtKB-UniRule"/>
</dbReference>